<dbReference type="AlphaFoldDB" id="A0A4Z0F7A5"/>
<dbReference type="Proteomes" id="UP000297890">
    <property type="component" value="Unassembled WGS sequence"/>
</dbReference>
<organism evidence="2 3">
    <name type="scientific">Candidatus Macondimonas diazotrophica</name>
    <dbReference type="NCBI Taxonomy" id="2305248"/>
    <lineage>
        <taxon>Bacteria</taxon>
        <taxon>Pseudomonadati</taxon>
        <taxon>Pseudomonadota</taxon>
        <taxon>Gammaproteobacteria</taxon>
        <taxon>Chromatiales</taxon>
        <taxon>Ectothiorhodospiraceae</taxon>
        <taxon>Candidatus Macondimonas</taxon>
    </lineage>
</organism>
<dbReference type="RefSeq" id="WP_135282879.1">
    <property type="nucleotide sequence ID" value="NZ_SRIO01000031.1"/>
</dbReference>
<name>A0A4Z0F7A5_9GAMM</name>
<evidence type="ECO:0000313" key="3">
    <source>
        <dbReference type="Proteomes" id="UP000297890"/>
    </source>
</evidence>
<keyword evidence="3" id="KW-1185">Reference proteome</keyword>
<gene>
    <name evidence="2" type="ORF">E4680_13145</name>
</gene>
<dbReference type="EMBL" id="SRIO01000031">
    <property type="protein sequence ID" value="TFZ81277.1"/>
    <property type="molecule type" value="Genomic_DNA"/>
</dbReference>
<accession>A0A4Z0F7A5</accession>
<protein>
    <submittedName>
        <fullName evidence="2">Uncharacterized protein</fullName>
    </submittedName>
</protein>
<feature type="region of interest" description="Disordered" evidence="1">
    <location>
        <begin position="42"/>
        <end position="63"/>
    </location>
</feature>
<comment type="caution">
    <text evidence="2">The sequence shown here is derived from an EMBL/GenBank/DDBJ whole genome shotgun (WGS) entry which is preliminary data.</text>
</comment>
<sequence length="63" mass="7253">MSDIRSIKMYEIFGDEDDLNTPWQRVELVEPDVFVLPEQSVEAAKKARGGPSTRMHRAPVPRR</sequence>
<proteinExistence type="predicted"/>
<reference evidence="2 3" key="1">
    <citation type="journal article" date="2019" name="ISME J.">
        <title>Candidatus Macondimonas diazotrophica, a novel gammaproteobacterial genus dominating crude-oil-contaminated coastal sediments.</title>
        <authorList>
            <person name="Karthikeyan S."/>
            <person name="Konstantinidis K."/>
        </authorList>
    </citation>
    <scope>NUCLEOTIDE SEQUENCE [LARGE SCALE GENOMIC DNA]</scope>
    <source>
        <strain evidence="2 3">KTK01</strain>
    </source>
</reference>
<evidence type="ECO:0000313" key="2">
    <source>
        <dbReference type="EMBL" id="TFZ81277.1"/>
    </source>
</evidence>
<evidence type="ECO:0000256" key="1">
    <source>
        <dbReference type="SAM" id="MobiDB-lite"/>
    </source>
</evidence>
<feature type="compositionally biased region" description="Basic residues" evidence="1">
    <location>
        <begin position="54"/>
        <end position="63"/>
    </location>
</feature>